<name>A0A9X2ECK8_9NOCA</name>
<gene>
    <name evidence="1" type="ORF">NDR86_30915</name>
</gene>
<sequence length="114" mass="12421">MTTATITRTAAQLAAAALGITSDDRVRVDIARDGWDNAWCEETGRPAAVTVGWSTWDSDERAWLPTDRTVAGDIAAAYINSLLASDLTDPSEPIMVTVSRHYLRYMHPDIADAL</sequence>
<evidence type="ECO:0000313" key="1">
    <source>
        <dbReference type="EMBL" id="MCM6777905.1"/>
    </source>
</evidence>
<dbReference type="Proteomes" id="UP001139157">
    <property type="component" value="Unassembled WGS sequence"/>
</dbReference>
<protein>
    <submittedName>
        <fullName evidence="1">Uncharacterized protein</fullName>
    </submittedName>
</protein>
<accession>A0A9X2ECK8</accession>
<reference evidence="1" key="1">
    <citation type="submission" date="2022-06" db="EMBL/GenBank/DDBJ databases">
        <title>Novel species in genus nocardia.</title>
        <authorList>
            <person name="Li F."/>
        </authorList>
    </citation>
    <scope>NUCLEOTIDE SEQUENCE</scope>
    <source>
        <strain evidence="1">CDC141</strain>
    </source>
</reference>
<evidence type="ECO:0000313" key="2">
    <source>
        <dbReference type="Proteomes" id="UP001139157"/>
    </source>
</evidence>
<proteinExistence type="predicted"/>
<dbReference type="RefSeq" id="WP_251917368.1">
    <property type="nucleotide sequence ID" value="NZ_JAMRXG010000018.1"/>
</dbReference>
<comment type="caution">
    <text evidence="1">The sequence shown here is derived from an EMBL/GenBank/DDBJ whole genome shotgun (WGS) entry which is preliminary data.</text>
</comment>
<keyword evidence="2" id="KW-1185">Reference proteome</keyword>
<dbReference type="EMBL" id="JAMRXG010000018">
    <property type="protein sequence ID" value="MCM6777905.1"/>
    <property type="molecule type" value="Genomic_DNA"/>
</dbReference>
<organism evidence="1 2">
    <name type="scientific">Nocardia pulmonis</name>
    <dbReference type="NCBI Taxonomy" id="2951408"/>
    <lineage>
        <taxon>Bacteria</taxon>
        <taxon>Bacillati</taxon>
        <taxon>Actinomycetota</taxon>
        <taxon>Actinomycetes</taxon>
        <taxon>Mycobacteriales</taxon>
        <taxon>Nocardiaceae</taxon>
        <taxon>Nocardia</taxon>
    </lineage>
</organism>
<dbReference type="AlphaFoldDB" id="A0A9X2ECK8"/>